<evidence type="ECO:0000313" key="1">
    <source>
        <dbReference type="EMBL" id="RGQ42110.1"/>
    </source>
</evidence>
<proteinExistence type="predicted"/>
<gene>
    <name evidence="1" type="ORF">DWY96_17480</name>
</gene>
<dbReference type="EMBL" id="QRTF01000075">
    <property type="protein sequence ID" value="RGQ42110.1"/>
    <property type="molecule type" value="Genomic_DNA"/>
</dbReference>
<accession>A0A412AYD4</accession>
<name>A0A412AYD4_9FIRM</name>
<organism evidence="1 2">
    <name type="scientific">Roseburia inulinivorans</name>
    <dbReference type="NCBI Taxonomy" id="360807"/>
    <lineage>
        <taxon>Bacteria</taxon>
        <taxon>Bacillati</taxon>
        <taxon>Bacillota</taxon>
        <taxon>Clostridia</taxon>
        <taxon>Lachnospirales</taxon>
        <taxon>Lachnospiraceae</taxon>
        <taxon>Roseburia</taxon>
    </lineage>
</organism>
<evidence type="ECO:0000313" key="2">
    <source>
        <dbReference type="Proteomes" id="UP000283738"/>
    </source>
</evidence>
<protein>
    <submittedName>
        <fullName evidence="1">Uncharacterized protein</fullName>
    </submittedName>
</protein>
<comment type="caution">
    <text evidence="1">The sequence shown here is derived from an EMBL/GenBank/DDBJ whole genome shotgun (WGS) entry which is preliminary data.</text>
</comment>
<sequence>MDLFYVADDILECDEDYQIVISGWWVHIPELGINLREGVFCNYDETEKEYLPDFAITVIMEAGTEEEQEGVWLYYEQDGFEITLANYHSGKLTMEAVLELSCLICIPDNEPETE</sequence>
<reference evidence="1 2" key="1">
    <citation type="submission" date="2018-08" db="EMBL/GenBank/DDBJ databases">
        <title>A genome reference for cultivated species of the human gut microbiota.</title>
        <authorList>
            <person name="Zou Y."/>
            <person name="Xue W."/>
            <person name="Luo G."/>
        </authorList>
    </citation>
    <scope>NUCLEOTIDE SEQUENCE [LARGE SCALE GENOMIC DNA]</scope>
    <source>
        <strain evidence="1 2">AF28-15</strain>
    </source>
</reference>
<dbReference type="Proteomes" id="UP000283738">
    <property type="component" value="Unassembled WGS sequence"/>
</dbReference>
<dbReference type="AlphaFoldDB" id="A0A412AYD4"/>